<evidence type="ECO:0000313" key="1">
    <source>
        <dbReference type="EMBL" id="KKR31997.1"/>
    </source>
</evidence>
<dbReference type="EMBL" id="LBXO01000045">
    <property type="protein sequence ID" value="KKR31997.1"/>
    <property type="molecule type" value="Genomic_DNA"/>
</dbReference>
<gene>
    <name evidence="1" type="ORF">UT64_C0045G0006</name>
</gene>
<dbReference type="Proteomes" id="UP000034137">
    <property type="component" value="Unassembled WGS sequence"/>
</dbReference>
<comment type="caution">
    <text evidence="1">The sequence shown here is derived from an EMBL/GenBank/DDBJ whole genome shotgun (WGS) entry which is preliminary data.</text>
</comment>
<organism evidence="1 2">
    <name type="scientific">Candidatus Falkowbacteria bacterium GW2011_GWF2_39_8</name>
    <dbReference type="NCBI Taxonomy" id="1618642"/>
    <lineage>
        <taxon>Bacteria</taxon>
        <taxon>Candidatus Falkowiibacteriota</taxon>
    </lineage>
</organism>
<sequence>MKNLAKVSPIYDGSGKPDIDPITAKKAEALINAPEKEKIKREGNVFHAQDSFGEKSQAEKIKLVADKYMGYCKDIDVLISQRKTAEYQELGKKLVREIDFYLNSLNLADDPETKSSINKLNSVKEYIQTTTNIG</sequence>
<protein>
    <submittedName>
        <fullName evidence="1">Uncharacterized protein</fullName>
    </submittedName>
</protein>
<accession>A0A0G0T2C3</accession>
<name>A0A0G0T2C3_9BACT</name>
<proteinExistence type="predicted"/>
<reference evidence="1 2" key="1">
    <citation type="journal article" date="2015" name="Nature">
        <title>rRNA introns, odd ribosomes, and small enigmatic genomes across a large radiation of phyla.</title>
        <authorList>
            <person name="Brown C.T."/>
            <person name="Hug L.A."/>
            <person name="Thomas B.C."/>
            <person name="Sharon I."/>
            <person name="Castelle C.J."/>
            <person name="Singh A."/>
            <person name="Wilkins M.J."/>
            <person name="Williams K.H."/>
            <person name="Banfield J.F."/>
        </authorList>
    </citation>
    <scope>NUCLEOTIDE SEQUENCE [LARGE SCALE GENOMIC DNA]</scope>
</reference>
<dbReference type="AlphaFoldDB" id="A0A0G0T2C3"/>
<evidence type="ECO:0000313" key="2">
    <source>
        <dbReference type="Proteomes" id="UP000034137"/>
    </source>
</evidence>